<accession>A0A939EJE1</accession>
<dbReference type="SUPFAM" id="SSF55248">
    <property type="entry name" value="PCD-like"/>
    <property type="match status" value="1"/>
</dbReference>
<dbReference type="InterPro" id="IPR001533">
    <property type="entry name" value="Pterin_deHydtase"/>
</dbReference>
<comment type="caution">
    <text evidence="5">The sequence shown here is derived from an EMBL/GenBank/DDBJ whole genome shotgun (WGS) entry which is preliminary data.</text>
</comment>
<dbReference type="PANTHER" id="PTHR12599:SF0">
    <property type="entry name" value="PTERIN-4-ALPHA-CARBINOLAMINE DEHYDRATASE"/>
    <property type="match status" value="1"/>
</dbReference>
<organism evidence="5 6">
    <name type="scientific">Roseibium aggregatum</name>
    <dbReference type="NCBI Taxonomy" id="187304"/>
    <lineage>
        <taxon>Bacteria</taxon>
        <taxon>Pseudomonadati</taxon>
        <taxon>Pseudomonadota</taxon>
        <taxon>Alphaproteobacteria</taxon>
        <taxon>Hyphomicrobiales</taxon>
        <taxon>Stappiaceae</taxon>
        <taxon>Roseibium</taxon>
    </lineage>
</organism>
<dbReference type="CDD" id="cd00914">
    <property type="entry name" value="PCD_DCoH_subfamily_b"/>
    <property type="match status" value="1"/>
</dbReference>
<proteinExistence type="inferred from homology"/>
<comment type="catalytic activity">
    <reaction evidence="1 4">
        <text>(4aS,6R)-4a-hydroxy-L-erythro-5,6,7,8-tetrahydrobiopterin = (6R)-L-erythro-6,7-dihydrobiopterin + H2O</text>
        <dbReference type="Rhea" id="RHEA:11920"/>
        <dbReference type="ChEBI" id="CHEBI:15377"/>
        <dbReference type="ChEBI" id="CHEBI:15642"/>
        <dbReference type="ChEBI" id="CHEBI:43120"/>
        <dbReference type="EC" id="4.2.1.96"/>
    </reaction>
</comment>
<dbReference type="Gene3D" id="3.30.1360.20">
    <property type="entry name" value="Transcriptional coactivator/pterin dehydratase"/>
    <property type="match status" value="1"/>
</dbReference>
<dbReference type="NCBIfam" id="NF002017">
    <property type="entry name" value="PRK00823.1-2"/>
    <property type="match status" value="1"/>
</dbReference>
<evidence type="ECO:0000313" key="5">
    <source>
        <dbReference type="EMBL" id="MBN9673403.1"/>
    </source>
</evidence>
<evidence type="ECO:0000256" key="1">
    <source>
        <dbReference type="ARBA" id="ARBA00001554"/>
    </source>
</evidence>
<dbReference type="EMBL" id="JAEKJZ010000006">
    <property type="protein sequence ID" value="MBN9673403.1"/>
    <property type="molecule type" value="Genomic_DNA"/>
</dbReference>
<gene>
    <name evidence="5" type="ORF">JF539_23800</name>
</gene>
<dbReference type="AlphaFoldDB" id="A0A939EJE1"/>
<evidence type="ECO:0000313" key="6">
    <source>
        <dbReference type="Proteomes" id="UP000664096"/>
    </source>
</evidence>
<comment type="similarity">
    <text evidence="2 4">Belongs to the pterin-4-alpha-carbinolamine dehydratase family.</text>
</comment>
<dbReference type="InterPro" id="IPR036428">
    <property type="entry name" value="PCD_sf"/>
</dbReference>
<dbReference type="GO" id="GO:0006729">
    <property type="term" value="P:tetrahydrobiopterin biosynthetic process"/>
    <property type="evidence" value="ECO:0007669"/>
    <property type="project" value="InterPro"/>
</dbReference>
<evidence type="ECO:0000256" key="4">
    <source>
        <dbReference type="HAMAP-Rule" id="MF_00434"/>
    </source>
</evidence>
<evidence type="ECO:0000256" key="2">
    <source>
        <dbReference type="ARBA" id="ARBA00006472"/>
    </source>
</evidence>
<dbReference type="EC" id="4.2.1.96" evidence="4"/>
<dbReference type="Proteomes" id="UP000664096">
    <property type="component" value="Unassembled WGS sequence"/>
</dbReference>
<name>A0A939EJE1_9HYPH</name>
<protein>
    <recommendedName>
        <fullName evidence="4">Putative pterin-4-alpha-carbinolamine dehydratase</fullName>
        <shortName evidence="4">PHS</shortName>
        <ecNumber evidence="4">4.2.1.96</ecNumber>
    </recommendedName>
    <alternativeName>
        <fullName evidence="4">4-alpha-hydroxy-tetrahydropterin dehydratase</fullName>
    </alternativeName>
    <alternativeName>
        <fullName evidence="4">Pterin carbinolamine dehydratase</fullName>
        <shortName evidence="4">PCD</shortName>
    </alternativeName>
</protein>
<sequence length="98" mass="11272">MVERLKLEDRAAGLKALPDWHLREDREAISKTFRFRDFREAFAFMTQVALTAEKMNHHPEWSNVYRTVDVTLSTHDVGGLSELDLTLAAEIDRIAGRS</sequence>
<dbReference type="PANTHER" id="PTHR12599">
    <property type="entry name" value="PTERIN-4-ALPHA-CARBINOLAMINE DEHYDRATASE"/>
    <property type="match status" value="1"/>
</dbReference>
<dbReference type="RefSeq" id="WP_207143228.1">
    <property type="nucleotide sequence ID" value="NZ_JAEKJZ010000006.1"/>
</dbReference>
<evidence type="ECO:0000256" key="3">
    <source>
        <dbReference type="ARBA" id="ARBA00023239"/>
    </source>
</evidence>
<reference evidence="5" key="1">
    <citation type="submission" date="2020-12" db="EMBL/GenBank/DDBJ databases">
        <title>Oil enriched cultivation method for isolating marine PHA-producing bacteria.</title>
        <authorList>
            <person name="Zheng W."/>
            <person name="Yu S."/>
            <person name="Huang Y."/>
        </authorList>
    </citation>
    <scope>NUCLEOTIDE SEQUENCE</scope>
    <source>
        <strain evidence="5">SY-2-12</strain>
    </source>
</reference>
<dbReference type="HAMAP" id="MF_00434">
    <property type="entry name" value="Pterin_4_alpha"/>
    <property type="match status" value="1"/>
</dbReference>
<dbReference type="GO" id="GO:0008124">
    <property type="term" value="F:4-alpha-hydroxytetrahydrobiopterin dehydratase activity"/>
    <property type="evidence" value="ECO:0007669"/>
    <property type="project" value="UniProtKB-UniRule"/>
</dbReference>
<dbReference type="Pfam" id="PF01329">
    <property type="entry name" value="Pterin_4a"/>
    <property type="match status" value="1"/>
</dbReference>
<keyword evidence="3 4" id="KW-0456">Lyase</keyword>
<dbReference type="NCBIfam" id="NF002018">
    <property type="entry name" value="PRK00823.1-3"/>
    <property type="match status" value="1"/>
</dbReference>